<proteinExistence type="predicted"/>
<dbReference type="OrthoDB" id="8455470at2"/>
<dbReference type="AlphaFoldDB" id="A0A6L3T316"/>
<evidence type="ECO:0000313" key="4">
    <source>
        <dbReference type="Proteomes" id="UP000474159"/>
    </source>
</evidence>
<name>A0A6L3T316_9HYPH</name>
<dbReference type="EMBL" id="VZZK01000005">
    <property type="protein sequence ID" value="KAB1080351.1"/>
    <property type="molecule type" value="Genomic_DNA"/>
</dbReference>
<feature type="chain" id="PRO_5027030326" evidence="2">
    <location>
        <begin position="26"/>
        <end position="122"/>
    </location>
</feature>
<dbReference type="RefSeq" id="WP_150998511.1">
    <property type="nucleotide sequence ID" value="NZ_BPQY01000439.1"/>
</dbReference>
<evidence type="ECO:0000256" key="1">
    <source>
        <dbReference type="SAM" id="MobiDB-lite"/>
    </source>
</evidence>
<accession>A0A6L3T316</accession>
<protein>
    <submittedName>
        <fullName evidence="3">Uncharacterized protein</fullName>
    </submittedName>
</protein>
<feature type="compositionally biased region" description="Basic residues" evidence="1">
    <location>
        <begin position="90"/>
        <end position="101"/>
    </location>
</feature>
<gene>
    <name evidence="3" type="ORF">F6X53_06530</name>
</gene>
<feature type="signal peptide" evidence="2">
    <location>
        <begin position="1"/>
        <end position="25"/>
    </location>
</feature>
<evidence type="ECO:0000313" key="3">
    <source>
        <dbReference type="EMBL" id="KAB1080351.1"/>
    </source>
</evidence>
<feature type="region of interest" description="Disordered" evidence="1">
    <location>
        <begin position="74"/>
        <end position="122"/>
    </location>
</feature>
<dbReference type="Proteomes" id="UP000474159">
    <property type="component" value="Unassembled WGS sequence"/>
</dbReference>
<organism evidence="3 4">
    <name type="scientific">Methylobacterium soli</name>
    <dbReference type="NCBI Taxonomy" id="553447"/>
    <lineage>
        <taxon>Bacteria</taxon>
        <taxon>Pseudomonadati</taxon>
        <taxon>Pseudomonadota</taxon>
        <taxon>Alphaproteobacteria</taxon>
        <taxon>Hyphomicrobiales</taxon>
        <taxon>Methylobacteriaceae</taxon>
        <taxon>Methylobacterium</taxon>
    </lineage>
</organism>
<reference evidence="3 4" key="1">
    <citation type="submission" date="2019-09" db="EMBL/GenBank/DDBJ databases">
        <title>YIM 48816 draft genome.</title>
        <authorList>
            <person name="Jiang L."/>
        </authorList>
    </citation>
    <scope>NUCLEOTIDE SEQUENCE [LARGE SCALE GENOMIC DNA]</scope>
    <source>
        <strain evidence="3 4">YIM 48816</strain>
    </source>
</reference>
<sequence>MPRPFQSRLGFAGLLCLILSPSALAQDTPRSVNDCERLKNDLAYNQCLSIFGPAAKNIAGGDGSAASAPATATTAALPVADDPAPEARSGRRGRYRVRRGRQSAVFTAGSDESRSYRRRRRR</sequence>
<keyword evidence="4" id="KW-1185">Reference proteome</keyword>
<evidence type="ECO:0000256" key="2">
    <source>
        <dbReference type="SAM" id="SignalP"/>
    </source>
</evidence>
<comment type="caution">
    <text evidence="3">The sequence shown here is derived from an EMBL/GenBank/DDBJ whole genome shotgun (WGS) entry which is preliminary data.</text>
</comment>
<keyword evidence="2" id="KW-0732">Signal</keyword>